<dbReference type="Gene3D" id="1.20.1260.100">
    <property type="entry name" value="TspO/MBR protein"/>
    <property type="match status" value="1"/>
</dbReference>
<keyword evidence="3" id="KW-1185">Reference proteome</keyword>
<reference evidence="2 3" key="1">
    <citation type="submission" date="2019-11" db="EMBL/GenBank/DDBJ databases">
        <title>Winogradskyella ouciana sp. nov., isolated from the hadal seawater of the Mariana Trench.</title>
        <authorList>
            <person name="Liu R."/>
        </authorList>
    </citation>
    <scope>NUCLEOTIDE SEQUENCE [LARGE SCALE GENOMIC DNA]</scope>
    <source>
        <strain evidence="2 3">ZXX205</strain>
    </source>
</reference>
<evidence type="ECO:0000313" key="3">
    <source>
        <dbReference type="Proteomes" id="UP000447545"/>
    </source>
</evidence>
<feature type="transmembrane region" description="Helical" evidence="1">
    <location>
        <begin position="227"/>
        <end position="248"/>
    </location>
</feature>
<keyword evidence="1" id="KW-1133">Transmembrane helix</keyword>
<feature type="transmembrane region" description="Helical" evidence="1">
    <location>
        <begin position="107"/>
        <end position="127"/>
    </location>
</feature>
<dbReference type="PANTHER" id="PTHR33802:SF1">
    <property type="entry name" value="XK-RELATED PROTEIN"/>
    <property type="match status" value="1"/>
</dbReference>
<evidence type="ECO:0000256" key="1">
    <source>
        <dbReference type="SAM" id="Phobius"/>
    </source>
</evidence>
<feature type="transmembrane region" description="Helical" evidence="1">
    <location>
        <begin position="7"/>
        <end position="28"/>
    </location>
</feature>
<name>A0A7K1GCD3_9FLAO</name>
<organism evidence="2 3">
    <name type="scientific">Winogradskyella ouciana</name>
    <dbReference type="NCBI Taxonomy" id="2608631"/>
    <lineage>
        <taxon>Bacteria</taxon>
        <taxon>Pseudomonadati</taxon>
        <taxon>Bacteroidota</taxon>
        <taxon>Flavobacteriia</taxon>
        <taxon>Flavobacteriales</taxon>
        <taxon>Flavobacteriaceae</taxon>
        <taxon>Winogradskyella</taxon>
    </lineage>
</organism>
<dbReference type="Proteomes" id="UP000447545">
    <property type="component" value="Unassembled WGS sequence"/>
</dbReference>
<protein>
    <submittedName>
        <fullName evidence="2">Tryptophan-rich sensory protein</fullName>
    </submittedName>
</protein>
<dbReference type="RefSeq" id="WP_155088525.1">
    <property type="nucleotide sequence ID" value="NZ_WJYA01000004.1"/>
</dbReference>
<accession>A0A7K1GCD3</accession>
<feature type="transmembrane region" description="Helical" evidence="1">
    <location>
        <begin position="139"/>
        <end position="161"/>
    </location>
</feature>
<keyword evidence="1" id="KW-0472">Membrane</keyword>
<feature type="transmembrane region" description="Helical" evidence="1">
    <location>
        <begin position="81"/>
        <end position="101"/>
    </location>
</feature>
<dbReference type="EMBL" id="WJYA01000004">
    <property type="protein sequence ID" value="MTE26715.1"/>
    <property type="molecule type" value="Genomic_DNA"/>
</dbReference>
<feature type="transmembrane region" description="Helical" evidence="1">
    <location>
        <begin position="181"/>
        <end position="199"/>
    </location>
</feature>
<sequence length="269" mass="30564">MKKTLQLANVIAFIITITINYVSVTGALNNTTIGEISDSYNSLFTPAGYAFSIWGIIYLLLFGFVIYQGRSLFVDVKNDDFILKTGWWFVLSCIFNSLWVFAWVYDFTGLSCVLILLLLFSLFKVVWNNRMELDDEPFPTILFLWWPFVVYSGWVTVASIVNISSYLVKVGWDGFGMSDSFWTIILIGIAVVINLFAIWNRNMREFAAVGTWALIGIGNANKDSNDIVMFAAFVGAVILLVFIGIHGYRNRATNPIVKLKQWKNFKVED</sequence>
<gene>
    <name evidence="2" type="ORF">F1003_07190</name>
</gene>
<feature type="transmembrane region" description="Helical" evidence="1">
    <location>
        <begin position="48"/>
        <end position="69"/>
    </location>
</feature>
<dbReference type="AlphaFoldDB" id="A0A7K1GCD3"/>
<proteinExistence type="predicted"/>
<dbReference type="InterPro" id="IPR038330">
    <property type="entry name" value="TspO/MBR-related_sf"/>
</dbReference>
<dbReference type="PANTHER" id="PTHR33802">
    <property type="entry name" value="SI:CH211-161H7.5-RELATED"/>
    <property type="match status" value="1"/>
</dbReference>
<keyword evidence="1" id="KW-0812">Transmembrane</keyword>
<evidence type="ECO:0000313" key="2">
    <source>
        <dbReference type="EMBL" id="MTE26715.1"/>
    </source>
</evidence>
<comment type="caution">
    <text evidence="2">The sequence shown here is derived from an EMBL/GenBank/DDBJ whole genome shotgun (WGS) entry which is preliminary data.</text>
</comment>